<dbReference type="PROSITE" id="PS51186">
    <property type="entry name" value="GNAT"/>
    <property type="match status" value="1"/>
</dbReference>
<proteinExistence type="inferred from homology"/>
<comment type="caution">
    <text evidence="5">The sequence shown here is derived from an EMBL/GenBank/DDBJ whole genome shotgun (WGS) entry which is preliminary data.</text>
</comment>
<evidence type="ECO:0000259" key="4">
    <source>
        <dbReference type="PROSITE" id="PS51186"/>
    </source>
</evidence>
<accession>A0ABT5T866</accession>
<organism evidence="5 6">
    <name type="scientific">Roseinatronobacter alkalisoli</name>
    <dbReference type="NCBI Taxonomy" id="3028235"/>
    <lineage>
        <taxon>Bacteria</taxon>
        <taxon>Pseudomonadati</taxon>
        <taxon>Pseudomonadota</taxon>
        <taxon>Alphaproteobacteria</taxon>
        <taxon>Rhodobacterales</taxon>
        <taxon>Paracoccaceae</taxon>
        <taxon>Roseinatronobacter</taxon>
    </lineage>
</organism>
<dbReference type="PANTHER" id="PTHR43792:SF8">
    <property type="entry name" value="[RIBOSOMAL PROTEIN US5]-ALANINE N-ACETYLTRANSFERASE"/>
    <property type="match status" value="1"/>
</dbReference>
<gene>
    <name evidence="5" type="ORF">PUT78_09395</name>
</gene>
<comment type="similarity">
    <text evidence="3">Belongs to the acetyltransferase family. RimJ subfamily.</text>
</comment>
<dbReference type="InterPro" id="IPR051531">
    <property type="entry name" value="N-acetyltransferase"/>
</dbReference>
<protein>
    <submittedName>
        <fullName evidence="5">GNAT family N-acetyltransferase</fullName>
    </submittedName>
</protein>
<keyword evidence="1" id="KW-0808">Transferase</keyword>
<evidence type="ECO:0000313" key="6">
    <source>
        <dbReference type="Proteomes" id="UP001431784"/>
    </source>
</evidence>
<evidence type="ECO:0000313" key="5">
    <source>
        <dbReference type="EMBL" id="MDD7971317.1"/>
    </source>
</evidence>
<keyword evidence="2" id="KW-0012">Acyltransferase</keyword>
<dbReference type="RefSeq" id="WP_274352003.1">
    <property type="nucleotide sequence ID" value="NZ_JAQZSM010000007.1"/>
</dbReference>
<dbReference type="InterPro" id="IPR000182">
    <property type="entry name" value="GNAT_dom"/>
</dbReference>
<dbReference type="Gene3D" id="3.40.630.30">
    <property type="match status" value="1"/>
</dbReference>
<feature type="domain" description="N-acetyltransferase" evidence="4">
    <location>
        <begin position="16"/>
        <end position="174"/>
    </location>
</feature>
<evidence type="ECO:0000256" key="2">
    <source>
        <dbReference type="ARBA" id="ARBA00023315"/>
    </source>
</evidence>
<reference evidence="5" key="1">
    <citation type="submission" date="2023-02" db="EMBL/GenBank/DDBJ databases">
        <title>Description of Roseinatronobacter alkalisoli sp. nov., an alkaliphilic bacerium isolated from soda soil.</title>
        <authorList>
            <person name="Wei W."/>
        </authorList>
    </citation>
    <scope>NUCLEOTIDE SEQUENCE</scope>
    <source>
        <strain evidence="5">HJB301</strain>
    </source>
</reference>
<name>A0ABT5T866_9RHOB</name>
<evidence type="ECO:0000256" key="1">
    <source>
        <dbReference type="ARBA" id="ARBA00022679"/>
    </source>
</evidence>
<dbReference type="SUPFAM" id="SSF55729">
    <property type="entry name" value="Acyl-CoA N-acyltransferases (Nat)"/>
    <property type="match status" value="1"/>
</dbReference>
<dbReference type="EMBL" id="JAQZSM010000007">
    <property type="protein sequence ID" value="MDD7971317.1"/>
    <property type="molecule type" value="Genomic_DNA"/>
</dbReference>
<evidence type="ECO:0000256" key="3">
    <source>
        <dbReference type="ARBA" id="ARBA00038502"/>
    </source>
</evidence>
<dbReference type="Proteomes" id="UP001431784">
    <property type="component" value="Unassembled WGS sequence"/>
</dbReference>
<sequence length="182" mass="19579">MLPLPLAIPHAALPGLHLRRLQPQDAGPLRAIVTRPEVGRMLLAFPADWTLEQAQALIAKTAPRNTPPFRLAIDTGNGALIGTVGFVQGKADEIAYFLDPACQGQGIMRACLAGFIDMIFTQFACENLRAEVYHDNPASMGLLKALGFAQTGIYTGTCSAQRASAESLHVFDLPRAVWQAGR</sequence>
<dbReference type="Pfam" id="PF13302">
    <property type="entry name" value="Acetyltransf_3"/>
    <property type="match status" value="1"/>
</dbReference>
<dbReference type="InterPro" id="IPR016181">
    <property type="entry name" value="Acyl_CoA_acyltransferase"/>
</dbReference>
<dbReference type="PANTHER" id="PTHR43792">
    <property type="entry name" value="GNAT FAMILY, PUTATIVE (AFU_ORTHOLOGUE AFUA_3G00765)-RELATED-RELATED"/>
    <property type="match status" value="1"/>
</dbReference>
<keyword evidence="6" id="KW-1185">Reference proteome</keyword>